<feature type="transmembrane region" description="Helical" evidence="1">
    <location>
        <begin position="68"/>
        <end position="87"/>
    </location>
</feature>
<dbReference type="EMBL" id="JAZAQF010000013">
    <property type="protein sequence ID" value="MFG3816535.1"/>
    <property type="molecule type" value="Genomic_DNA"/>
</dbReference>
<feature type="transmembrane region" description="Helical" evidence="1">
    <location>
        <begin position="14"/>
        <end position="34"/>
    </location>
</feature>
<feature type="transmembrane region" description="Helical" evidence="1">
    <location>
        <begin position="107"/>
        <end position="127"/>
    </location>
</feature>
<evidence type="ECO:0000313" key="2">
    <source>
        <dbReference type="EMBL" id="MFG3816535.1"/>
    </source>
</evidence>
<dbReference type="InterPro" id="IPR021515">
    <property type="entry name" value="DUF3177"/>
</dbReference>
<feature type="transmembrane region" description="Helical" evidence="1">
    <location>
        <begin position="165"/>
        <end position="186"/>
    </location>
</feature>
<name>A0ABW7C5Q4_9CYAN</name>
<reference evidence="3" key="1">
    <citation type="journal article" date="2024" name="Algal Res.">
        <title>Biochemical, toxicological and genomic investigation of a high-biomass producing Limnothrix strain isolated from Italian shallow drinking water reservoir.</title>
        <authorList>
            <person name="Simonazzi M."/>
            <person name="Shishido T.K."/>
            <person name="Delbaje E."/>
            <person name="Wahlsten M."/>
            <person name="Fewer D.P."/>
            <person name="Sivonen K."/>
            <person name="Pezzolesi L."/>
            <person name="Pistocchi R."/>
        </authorList>
    </citation>
    <scope>NUCLEOTIDE SEQUENCE [LARGE SCALE GENOMIC DNA]</scope>
    <source>
        <strain evidence="3">LRLZ20PSL1</strain>
    </source>
</reference>
<dbReference type="RefSeq" id="WP_393010508.1">
    <property type="nucleotide sequence ID" value="NZ_JAZAQF010000013.1"/>
</dbReference>
<dbReference type="Pfam" id="PF11375">
    <property type="entry name" value="DUF3177"/>
    <property type="match status" value="1"/>
</dbReference>
<sequence length="199" mass="22488">MAENWLESLVWTDYRVAVLFTVLIPLGLLLWALVAKADALQKLMVIYWRVSSLLAITVYLMIGSLPVSFVAALGARVLIPLGLWFWVDLNEEIDDQPQGRLKFAFKAWRWAMTIYCAIGTVAQVLTLPCALKPSEVLVKDAACRVWLEPTWLYREYFHNNTNPSFLGVLGILGLAIYVIYLAYFVVFRLGKQGRSATGI</sequence>
<accession>A0ABW7C5Q4</accession>
<dbReference type="Proteomes" id="UP001604335">
    <property type="component" value="Unassembled WGS sequence"/>
</dbReference>
<gene>
    <name evidence="2" type="ORF">VPK24_02710</name>
</gene>
<protein>
    <submittedName>
        <fullName evidence="2">DUF3177 family protein</fullName>
    </submittedName>
</protein>
<evidence type="ECO:0000256" key="1">
    <source>
        <dbReference type="SAM" id="Phobius"/>
    </source>
</evidence>
<evidence type="ECO:0000313" key="3">
    <source>
        <dbReference type="Proteomes" id="UP001604335"/>
    </source>
</evidence>
<organism evidence="2 3">
    <name type="scientific">Limnothrix redekei LRLZ20PSL1</name>
    <dbReference type="NCBI Taxonomy" id="3112953"/>
    <lineage>
        <taxon>Bacteria</taxon>
        <taxon>Bacillati</taxon>
        <taxon>Cyanobacteriota</taxon>
        <taxon>Cyanophyceae</taxon>
        <taxon>Pseudanabaenales</taxon>
        <taxon>Pseudanabaenaceae</taxon>
        <taxon>Limnothrix</taxon>
    </lineage>
</organism>
<keyword evidence="1" id="KW-0812">Transmembrane</keyword>
<keyword evidence="1" id="KW-1133">Transmembrane helix</keyword>
<keyword evidence="3" id="KW-1185">Reference proteome</keyword>
<feature type="transmembrane region" description="Helical" evidence="1">
    <location>
        <begin position="46"/>
        <end position="62"/>
    </location>
</feature>
<comment type="caution">
    <text evidence="2">The sequence shown here is derived from an EMBL/GenBank/DDBJ whole genome shotgun (WGS) entry which is preliminary data.</text>
</comment>
<keyword evidence="1" id="KW-0472">Membrane</keyword>
<proteinExistence type="predicted"/>